<keyword evidence="2" id="KW-0808">Transferase</keyword>
<dbReference type="InterPro" id="IPR021109">
    <property type="entry name" value="Peptidase_aspartic_dom_sf"/>
</dbReference>
<dbReference type="GO" id="GO:0003887">
    <property type="term" value="F:DNA-directed DNA polymerase activity"/>
    <property type="evidence" value="ECO:0007669"/>
    <property type="project" value="UniProtKB-KW"/>
</dbReference>
<dbReference type="CDD" id="cd00303">
    <property type="entry name" value="retropepsin_like"/>
    <property type="match status" value="1"/>
</dbReference>
<evidence type="ECO:0000313" key="24">
    <source>
        <dbReference type="Proteomes" id="UP001341281"/>
    </source>
</evidence>
<dbReference type="Gene3D" id="3.10.20.370">
    <property type="match status" value="1"/>
</dbReference>
<dbReference type="Pfam" id="PF24626">
    <property type="entry name" value="SH3_Tf2-1"/>
    <property type="match status" value="1"/>
</dbReference>
<evidence type="ECO:0000259" key="20">
    <source>
        <dbReference type="Pfam" id="PF17919"/>
    </source>
</evidence>
<evidence type="ECO:0000256" key="8">
    <source>
        <dbReference type="ARBA" id="ARBA00022801"/>
    </source>
</evidence>
<feature type="region of interest" description="Disordered" evidence="17">
    <location>
        <begin position="1410"/>
        <end position="1449"/>
    </location>
</feature>
<evidence type="ECO:0000256" key="15">
    <source>
        <dbReference type="ARBA" id="ARBA00023172"/>
    </source>
</evidence>
<dbReference type="FunFam" id="3.30.70.270:FF:000003">
    <property type="entry name" value="Transposon Ty3-G Gag-Pol polyprotein"/>
    <property type="match status" value="1"/>
</dbReference>
<evidence type="ECO:0008006" key="25">
    <source>
        <dbReference type="Google" id="ProtNLM"/>
    </source>
</evidence>
<evidence type="ECO:0000256" key="4">
    <source>
        <dbReference type="ARBA" id="ARBA00022722"/>
    </source>
</evidence>
<dbReference type="SUPFAM" id="SSF54160">
    <property type="entry name" value="Chromo domain-like"/>
    <property type="match status" value="1"/>
</dbReference>
<keyword evidence="24" id="KW-1185">Reference proteome</keyword>
<dbReference type="PANTHER" id="PTHR37984:SF5">
    <property type="entry name" value="PROTEIN NYNRIN-LIKE"/>
    <property type="match status" value="1"/>
</dbReference>
<feature type="compositionally biased region" description="Basic and acidic residues" evidence="17">
    <location>
        <begin position="144"/>
        <end position="155"/>
    </location>
</feature>
<dbReference type="PROSITE" id="PS00141">
    <property type="entry name" value="ASP_PROTEASE"/>
    <property type="match status" value="1"/>
</dbReference>
<keyword evidence="13" id="KW-0239">DNA-directed DNA polymerase</keyword>
<dbReference type="InterPro" id="IPR016197">
    <property type="entry name" value="Chromo-like_dom_sf"/>
</dbReference>
<evidence type="ECO:0000256" key="2">
    <source>
        <dbReference type="ARBA" id="ARBA00022679"/>
    </source>
</evidence>
<feature type="domain" description="Reverse transcriptase/retrotransposon-derived protein RNase H-like" evidence="20">
    <location>
        <begin position="904"/>
        <end position="998"/>
    </location>
</feature>
<evidence type="ECO:0000256" key="17">
    <source>
        <dbReference type="SAM" id="MobiDB-lite"/>
    </source>
</evidence>
<dbReference type="InterPro" id="IPR041577">
    <property type="entry name" value="RT_RNaseH_2"/>
</dbReference>
<keyword evidence="6" id="KW-0064">Aspartyl protease</keyword>
<dbReference type="InterPro" id="IPR041588">
    <property type="entry name" value="Integrase_H2C2"/>
</dbReference>
<evidence type="ECO:0000259" key="22">
    <source>
        <dbReference type="Pfam" id="PF24626"/>
    </source>
</evidence>
<dbReference type="GO" id="GO:0006310">
    <property type="term" value="P:DNA recombination"/>
    <property type="evidence" value="ECO:0007669"/>
    <property type="project" value="UniProtKB-KW"/>
</dbReference>
<dbReference type="EMBL" id="CP144750">
    <property type="protein sequence ID" value="WVZ81560.1"/>
    <property type="molecule type" value="Genomic_DNA"/>
</dbReference>
<evidence type="ECO:0000259" key="18">
    <source>
        <dbReference type="Pfam" id="PF00078"/>
    </source>
</evidence>
<evidence type="ECO:0000259" key="19">
    <source>
        <dbReference type="Pfam" id="PF03732"/>
    </source>
</evidence>
<evidence type="ECO:0000256" key="1">
    <source>
        <dbReference type="ARBA" id="ARBA00022670"/>
    </source>
</evidence>
<dbReference type="InterPro" id="IPR005162">
    <property type="entry name" value="Retrotrans_gag_dom"/>
</dbReference>
<dbReference type="GO" id="GO:0006508">
    <property type="term" value="P:proteolysis"/>
    <property type="evidence" value="ECO:0007669"/>
    <property type="project" value="UniProtKB-KW"/>
</dbReference>
<keyword evidence="14" id="KW-0238">DNA-binding</keyword>
<dbReference type="GO" id="GO:0004519">
    <property type="term" value="F:endonuclease activity"/>
    <property type="evidence" value="ECO:0007669"/>
    <property type="project" value="UniProtKB-KW"/>
</dbReference>
<dbReference type="Pfam" id="PF17919">
    <property type="entry name" value="RT_RNaseH_2"/>
    <property type="match status" value="1"/>
</dbReference>
<protein>
    <recommendedName>
        <fullName evidence="25">Reverse transcriptase</fullName>
    </recommendedName>
</protein>
<dbReference type="FunFam" id="3.10.10.10:FF:000002">
    <property type="entry name" value="Retrovirus-related Pol polyprotein from transposon 17.6-like protein"/>
    <property type="match status" value="1"/>
</dbReference>
<reference evidence="23 24" key="1">
    <citation type="submission" date="2024-02" db="EMBL/GenBank/DDBJ databases">
        <title>High-quality chromosome-scale genome assembly of Pensacola bahiagrass (Paspalum notatum Flugge var. saurae).</title>
        <authorList>
            <person name="Vega J.M."/>
            <person name="Podio M."/>
            <person name="Orjuela J."/>
            <person name="Siena L.A."/>
            <person name="Pessino S.C."/>
            <person name="Combes M.C."/>
            <person name="Mariac C."/>
            <person name="Albertini E."/>
            <person name="Pupilli F."/>
            <person name="Ortiz J.P.A."/>
            <person name="Leblanc O."/>
        </authorList>
    </citation>
    <scope>NUCLEOTIDE SEQUENCE [LARGE SCALE GENOMIC DNA]</scope>
    <source>
        <strain evidence="23">R1</strain>
        <tissue evidence="23">Leaf</tissue>
    </source>
</reference>
<dbReference type="GO" id="GO:0015074">
    <property type="term" value="P:DNA integration"/>
    <property type="evidence" value="ECO:0007669"/>
    <property type="project" value="UniProtKB-KW"/>
</dbReference>
<dbReference type="Pfam" id="PF08284">
    <property type="entry name" value="RVP_2"/>
    <property type="match status" value="1"/>
</dbReference>
<dbReference type="CDD" id="cd09274">
    <property type="entry name" value="RNase_HI_RT_Ty3"/>
    <property type="match status" value="1"/>
</dbReference>
<keyword evidence="5" id="KW-0479">Metal-binding</keyword>
<keyword evidence="12" id="KW-0695">RNA-directed DNA polymerase</keyword>
<dbReference type="Gene3D" id="2.40.70.10">
    <property type="entry name" value="Acid Proteases"/>
    <property type="match status" value="1"/>
</dbReference>
<evidence type="ECO:0000313" key="23">
    <source>
        <dbReference type="EMBL" id="WVZ81560.1"/>
    </source>
</evidence>
<dbReference type="InterPro" id="IPR056924">
    <property type="entry name" value="SH3_Tf2-1"/>
</dbReference>
<feature type="domain" description="Tf2-1-like SH3-like" evidence="22">
    <location>
        <begin position="1271"/>
        <end position="1334"/>
    </location>
</feature>
<keyword evidence="11" id="KW-0229">DNA integration</keyword>
<feature type="region of interest" description="Disordered" evidence="17">
    <location>
        <begin position="126"/>
        <end position="157"/>
    </location>
</feature>
<dbReference type="Pfam" id="PF00078">
    <property type="entry name" value="RVT_1"/>
    <property type="match status" value="1"/>
</dbReference>
<feature type="region of interest" description="Disordered" evidence="17">
    <location>
        <begin position="370"/>
        <end position="406"/>
    </location>
</feature>
<dbReference type="InterPro" id="IPR036397">
    <property type="entry name" value="RNaseH_sf"/>
</dbReference>
<dbReference type="Gene3D" id="3.30.420.10">
    <property type="entry name" value="Ribonuclease H-like superfamily/Ribonuclease H"/>
    <property type="match status" value="1"/>
</dbReference>
<keyword evidence="1" id="KW-0645">Protease</keyword>
<feature type="compositionally biased region" description="Basic and acidic residues" evidence="17">
    <location>
        <begin position="390"/>
        <end position="406"/>
    </location>
</feature>
<organism evidence="23 24">
    <name type="scientific">Paspalum notatum var. saurae</name>
    <dbReference type="NCBI Taxonomy" id="547442"/>
    <lineage>
        <taxon>Eukaryota</taxon>
        <taxon>Viridiplantae</taxon>
        <taxon>Streptophyta</taxon>
        <taxon>Embryophyta</taxon>
        <taxon>Tracheophyta</taxon>
        <taxon>Spermatophyta</taxon>
        <taxon>Magnoliopsida</taxon>
        <taxon>Liliopsida</taxon>
        <taxon>Poales</taxon>
        <taxon>Poaceae</taxon>
        <taxon>PACMAD clade</taxon>
        <taxon>Panicoideae</taxon>
        <taxon>Andropogonodae</taxon>
        <taxon>Paspaleae</taxon>
        <taxon>Paspalinae</taxon>
        <taxon>Paspalum</taxon>
    </lineage>
</organism>
<dbReference type="GO" id="GO:0003723">
    <property type="term" value="F:RNA binding"/>
    <property type="evidence" value="ECO:0007669"/>
    <property type="project" value="UniProtKB-KW"/>
</dbReference>
<dbReference type="SUPFAM" id="SSF50630">
    <property type="entry name" value="Acid proteases"/>
    <property type="match status" value="1"/>
</dbReference>
<dbReference type="Pfam" id="PF03732">
    <property type="entry name" value="Retrotrans_gag"/>
    <property type="match status" value="1"/>
</dbReference>
<evidence type="ECO:0000259" key="21">
    <source>
        <dbReference type="Pfam" id="PF17921"/>
    </source>
</evidence>
<keyword evidence="8" id="KW-0378">Hydrolase</keyword>
<dbReference type="SUPFAM" id="SSF56672">
    <property type="entry name" value="DNA/RNA polymerases"/>
    <property type="match status" value="1"/>
</dbReference>
<evidence type="ECO:0000256" key="9">
    <source>
        <dbReference type="ARBA" id="ARBA00022842"/>
    </source>
</evidence>
<dbReference type="GO" id="GO:0004190">
    <property type="term" value="F:aspartic-type endopeptidase activity"/>
    <property type="evidence" value="ECO:0007669"/>
    <property type="project" value="UniProtKB-KW"/>
</dbReference>
<dbReference type="InterPro" id="IPR000477">
    <property type="entry name" value="RT_dom"/>
</dbReference>
<keyword evidence="3" id="KW-0548">Nucleotidyltransferase</keyword>
<dbReference type="GO" id="GO:0003964">
    <property type="term" value="F:RNA-directed DNA polymerase activity"/>
    <property type="evidence" value="ECO:0007669"/>
    <property type="project" value="UniProtKB-KW"/>
</dbReference>
<dbReference type="InterPro" id="IPR012337">
    <property type="entry name" value="RNaseH-like_sf"/>
</dbReference>
<accession>A0AAQ3U227</accession>
<dbReference type="GO" id="GO:0003677">
    <property type="term" value="F:DNA binding"/>
    <property type="evidence" value="ECO:0007669"/>
    <property type="project" value="UniProtKB-KW"/>
</dbReference>
<proteinExistence type="predicted"/>
<evidence type="ECO:0000256" key="6">
    <source>
        <dbReference type="ARBA" id="ARBA00022750"/>
    </source>
</evidence>
<dbReference type="InterPro" id="IPR050951">
    <property type="entry name" value="Retrovirus_Pol_polyprotein"/>
</dbReference>
<dbReference type="InterPro" id="IPR043128">
    <property type="entry name" value="Rev_trsase/Diguanyl_cyclase"/>
</dbReference>
<dbReference type="Proteomes" id="UP001341281">
    <property type="component" value="Chromosome 06"/>
</dbReference>
<dbReference type="Gene3D" id="1.10.340.70">
    <property type="match status" value="1"/>
</dbReference>
<evidence type="ECO:0000256" key="10">
    <source>
        <dbReference type="ARBA" id="ARBA00022884"/>
    </source>
</evidence>
<keyword evidence="9" id="KW-0460">Magnesium</keyword>
<evidence type="ECO:0000256" key="13">
    <source>
        <dbReference type="ARBA" id="ARBA00022932"/>
    </source>
</evidence>
<keyword evidence="16" id="KW-0511">Multifunctional enzyme</keyword>
<keyword evidence="4" id="KW-0540">Nuclease</keyword>
<dbReference type="InterPro" id="IPR001969">
    <property type="entry name" value="Aspartic_peptidase_AS"/>
</dbReference>
<evidence type="ECO:0000256" key="16">
    <source>
        <dbReference type="ARBA" id="ARBA00023268"/>
    </source>
</evidence>
<dbReference type="Gene3D" id="3.30.70.270">
    <property type="match status" value="3"/>
</dbReference>
<dbReference type="PANTHER" id="PTHR37984">
    <property type="entry name" value="PROTEIN CBG26694"/>
    <property type="match status" value="1"/>
</dbReference>
<evidence type="ECO:0000256" key="5">
    <source>
        <dbReference type="ARBA" id="ARBA00022723"/>
    </source>
</evidence>
<feature type="domain" description="Integrase zinc-binding" evidence="21">
    <location>
        <begin position="1115"/>
        <end position="1158"/>
    </location>
</feature>
<dbReference type="Pfam" id="PF17921">
    <property type="entry name" value="Integrase_H2C2"/>
    <property type="match status" value="1"/>
</dbReference>
<keyword evidence="7" id="KW-0255">Endonuclease</keyword>
<evidence type="ECO:0000256" key="12">
    <source>
        <dbReference type="ARBA" id="ARBA00022918"/>
    </source>
</evidence>
<evidence type="ECO:0000256" key="7">
    <source>
        <dbReference type="ARBA" id="ARBA00022759"/>
    </source>
</evidence>
<dbReference type="CDD" id="cd01647">
    <property type="entry name" value="RT_LTR"/>
    <property type="match status" value="1"/>
</dbReference>
<gene>
    <name evidence="23" type="ORF">U9M48_028917</name>
</gene>
<name>A0AAQ3U227_PASNO</name>
<sequence length="1449" mass="162252">MNPDIKFLLDEMTKRLDGHDAKLDRRLSDLDSKLDQRFVDCDAHLDQRLSDLDSKWERQLEEFSTAHDKRVSRIESVAASLEDWRPEVEGMVDDVRLHVIKLSKLCERAAVEHPINMTGVLAPAPSPAVAAHPPAGNTATRPNGHCDDSSHRDDGFGGVKPPNHHPVMGAYPPPLPFPQFMSSGTRGNFGGDVCSGRGKLPKLHFPQFDGSQPKLWLSRCEDYFELYGVDSHMWVKVASLHFSASAARWLQSVEQRVRHCSWAEFRTMIMDRFGRDQHELLLRQLFNIRQTGTVAEYIDQFAGLIDQLIAYGHQNDPLYYATRFVDGLADDIKPAVLLQRASTWDTACVLAQLQEEVVVARKRSVPRRPDAYMPPRAVPAGPMPLPLPPQRDKPVDLRQADPSRAKSAEDRWSALRAYRRACGLCIKCAEPWTKEHRCSAAVQLNALQEVLELFHIEDDPGGEDTSQDHSPTHLFLAVSVAAVTGGSSPRSMCFDGFLQDQAVRILLDSGSSHSFLSAALVPQLVGVAPLARSLSVQVANGSVLECSFSLPSAQWVVQDVTFLTDLKVLPLSSYDMILGMDWLEAFSPMKIHWKDKWISFFYNGNTIILQGKGCVLPMGTVVQIQQLIDEFPSLFEVPSSLPPTRSCDHSIPLITSASPVAVRPYRYAPVLKNEIEKQITEMLASGIIQPSASPFSSSVLLVKKKDNTWRFCVDYRHLNAITVKGKYPVPVIDELLDELSGEEYKTAFQTHCGQFEFRVMAFGLTGAPGTFRLAMNTTLAPCLRHFALVFFDDILIYSPTFEDHLSHLRQVFELLDRDQWKVKMSKCSFALRQIGYLGHVISAQGVSTDPDKVSAIASWSSPTSAKELRSFLGLAGYYRKFVPHFGILSKPLHALLKKHAIFVWTSEQEHSFRALKYALCHTPVLALPNFDLPFAIETDACATGIGAVLLQQGHPLAYFSKALGPKSQGLSTYEKEYLAILMAVQQWRSYLQLREFIIFTDQRSLVQLTDQRLHTHWQQKVFSKLLGFQYKVVYKKGADNRVADALSRKTSHEGQCAAISVCSPQWIQEVISSYESDDTATSLIAKLSIDPTAVPHFTLEGGILRYKNRIWVGPDASLRLKLLSACHASAIGGHSGFPVTYLRMKRLFAWRGMKTEVVSLDFIEGLPLSSGYNCVLVVIDFFTKYGHFIPLRHPFTAVGVAKAFFHEALYGYSPRHFGVVPADAVSSPTLEDWCRDRELIQALIKQHLARSRLRMKRQADQHRSEREFAVGDAVFLKLQPYVQASLAPRSNQKLAYKFFGPFTITDRVGKVAYKLALPASSSIHPVFHVSQLKAAAPSHVSVSPSVPDDIDIPRFPEIVLQRRVFTRGLRPRHQVLIQWSNWPASLATWDDEVSLRQAFPFAPAWGQASAQQGGNVTHFSDQENLVGGPRRSTRTRKPSTLVSGDEWCK</sequence>
<dbReference type="SUPFAM" id="SSF53098">
    <property type="entry name" value="Ribonuclease H-like"/>
    <property type="match status" value="1"/>
</dbReference>
<dbReference type="InterPro" id="IPR043502">
    <property type="entry name" value="DNA/RNA_pol_sf"/>
</dbReference>
<dbReference type="GO" id="GO:0046872">
    <property type="term" value="F:metal ion binding"/>
    <property type="evidence" value="ECO:0007669"/>
    <property type="project" value="UniProtKB-KW"/>
</dbReference>
<evidence type="ECO:0000256" key="3">
    <source>
        <dbReference type="ARBA" id="ARBA00022695"/>
    </source>
</evidence>
<keyword evidence="15" id="KW-0233">DNA recombination</keyword>
<dbReference type="FunFam" id="3.30.70.270:FF:000020">
    <property type="entry name" value="Transposon Tf2-6 polyprotein-like Protein"/>
    <property type="match status" value="1"/>
</dbReference>
<evidence type="ECO:0000256" key="11">
    <source>
        <dbReference type="ARBA" id="ARBA00022908"/>
    </source>
</evidence>
<feature type="domain" description="Retrotransposon gag" evidence="19">
    <location>
        <begin position="236"/>
        <end position="329"/>
    </location>
</feature>
<dbReference type="Gene3D" id="3.10.10.10">
    <property type="entry name" value="HIV Type 1 Reverse Transcriptase, subunit A, domain 1"/>
    <property type="match status" value="2"/>
</dbReference>
<keyword evidence="10" id="KW-0694">RNA-binding</keyword>
<feature type="domain" description="Reverse transcriptase" evidence="18">
    <location>
        <begin position="745"/>
        <end position="841"/>
    </location>
</feature>
<evidence type="ECO:0000256" key="14">
    <source>
        <dbReference type="ARBA" id="ARBA00023125"/>
    </source>
</evidence>
<feature type="compositionally biased region" description="Polar residues" evidence="17">
    <location>
        <begin position="1410"/>
        <end position="1423"/>
    </location>
</feature>